<evidence type="ECO:0000313" key="4">
    <source>
        <dbReference type="EMBL" id="WZJ20365.1"/>
    </source>
</evidence>
<reference evidence="4 5" key="1">
    <citation type="submission" date="2024-04" db="EMBL/GenBank/DDBJ databases">
        <title>Dissimilatory iodate-reducing microorganisms contribute to the enrichment of iodine in groundwater.</title>
        <authorList>
            <person name="Jiang Z."/>
        </authorList>
    </citation>
    <scope>NUCLEOTIDE SEQUENCE [LARGE SCALE GENOMIC DNA]</scope>
    <source>
        <strain evidence="4 5">NCP973</strain>
    </source>
</reference>
<feature type="compositionally biased region" description="Basic and acidic residues" evidence="1">
    <location>
        <begin position="150"/>
        <end position="166"/>
    </location>
</feature>
<proteinExistence type="predicted"/>
<feature type="region of interest" description="Disordered" evidence="1">
    <location>
        <begin position="27"/>
        <end position="116"/>
    </location>
</feature>
<protein>
    <submittedName>
        <fullName evidence="4">DUF4124 domain-containing protein</fullName>
    </submittedName>
</protein>
<dbReference type="RefSeq" id="WP_341743134.1">
    <property type="nucleotide sequence ID" value="NZ_CP151406.1"/>
</dbReference>
<evidence type="ECO:0000313" key="5">
    <source>
        <dbReference type="Proteomes" id="UP001479520"/>
    </source>
</evidence>
<evidence type="ECO:0000256" key="2">
    <source>
        <dbReference type="SAM" id="SignalP"/>
    </source>
</evidence>
<sequence length="166" mass="18201">MKKSLIVALALASSVSLMTAQAQTYQWKDASGKTVISDTPPPASARGTRSLGVRQPNAVTGTAEPEKANGPETPAQTAPQSAAEQEIEFRKRQQEAREKAEKAEKEAAALKEKRDTCERARNNYRMLQSDTPVSQAAKDGSVSVMSPTQRRQELERTRRIMQDACK</sequence>
<dbReference type="EMBL" id="CP151406">
    <property type="protein sequence ID" value="WZJ20365.1"/>
    <property type="molecule type" value="Genomic_DNA"/>
</dbReference>
<keyword evidence="5" id="KW-1185">Reference proteome</keyword>
<feature type="chain" id="PRO_5047117930" evidence="2">
    <location>
        <begin position="23"/>
        <end position="166"/>
    </location>
</feature>
<dbReference type="InterPro" id="IPR025392">
    <property type="entry name" value="DUF4124"/>
</dbReference>
<name>A0ABZ2XCK2_9RHOO</name>
<evidence type="ECO:0000256" key="1">
    <source>
        <dbReference type="SAM" id="MobiDB-lite"/>
    </source>
</evidence>
<dbReference type="Proteomes" id="UP001479520">
    <property type="component" value="Chromosome"/>
</dbReference>
<keyword evidence="2" id="KW-0732">Signal</keyword>
<feature type="compositionally biased region" description="Basic and acidic residues" evidence="1">
    <location>
        <begin position="87"/>
        <end position="116"/>
    </location>
</feature>
<gene>
    <name evidence="4" type="ORF">AADV58_10400</name>
</gene>
<organism evidence="4 5">
    <name type="scientific">Azonexus hydrophilus</name>
    <dbReference type="NCBI Taxonomy" id="418702"/>
    <lineage>
        <taxon>Bacteria</taxon>
        <taxon>Pseudomonadati</taxon>
        <taxon>Pseudomonadota</taxon>
        <taxon>Betaproteobacteria</taxon>
        <taxon>Rhodocyclales</taxon>
        <taxon>Azonexaceae</taxon>
        <taxon>Azonexus</taxon>
    </lineage>
</organism>
<accession>A0ABZ2XCK2</accession>
<dbReference type="Pfam" id="PF13511">
    <property type="entry name" value="DUF4124"/>
    <property type="match status" value="1"/>
</dbReference>
<feature type="compositionally biased region" description="Polar residues" evidence="1">
    <location>
        <begin position="74"/>
        <end position="83"/>
    </location>
</feature>
<feature type="signal peptide" evidence="2">
    <location>
        <begin position="1"/>
        <end position="22"/>
    </location>
</feature>
<feature type="region of interest" description="Disordered" evidence="1">
    <location>
        <begin position="129"/>
        <end position="166"/>
    </location>
</feature>
<evidence type="ECO:0000259" key="3">
    <source>
        <dbReference type="Pfam" id="PF13511"/>
    </source>
</evidence>
<feature type="domain" description="DUF4124" evidence="3">
    <location>
        <begin position="14"/>
        <end position="60"/>
    </location>
</feature>